<feature type="region of interest" description="Disordered" evidence="2">
    <location>
        <begin position="383"/>
        <end position="404"/>
    </location>
</feature>
<feature type="compositionally biased region" description="Basic and acidic residues" evidence="2">
    <location>
        <begin position="528"/>
        <end position="548"/>
    </location>
</feature>
<feature type="compositionally biased region" description="Basic residues" evidence="2">
    <location>
        <begin position="504"/>
        <end position="514"/>
    </location>
</feature>
<feature type="compositionally biased region" description="Polar residues" evidence="2">
    <location>
        <begin position="949"/>
        <end position="964"/>
    </location>
</feature>
<feature type="compositionally biased region" description="Basic and acidic residues" evidence="2">
    <location>
        <begin position="605"/>
        <end position="621"/>
    </location>
</feature>
<name>A0A8R1DZD1_CAEJA</name>
<feature type="compositionally biased region" description="Polar residues" evidence="2">
    <location>
        <begin position="315"/>
        <end position="329"/>
    </location>
</feature>
<feature type="compositionally biased region" description="Polar residues" evidence="2">
    <location>
        <begin position="1078"/>
        <end position="1104"/>
    </location>
</feature>
<feature type="compositionally biased region" description="Acidic residues" evidence="2">
    <location>
        <begin position="555"/>
        <end position="566"/>
    </location>
</feature>
<proteinExistence type="predicted"/>
<keyword evidence="5" id="KW-1185">Reference proteome</keyword>
<feature type="compositionally biased region" description="Basic and acidic residues" evidence="2">
    <location>
        <begin position="190"/>
        <end position="205"/>
    </location>
</feature>
<feature type="region of interest" description="Disordered" evidence="2">
    <location>
        <begin position="936"/>
        <end position="1042"/>
    </location>
</feature>
<dbReference type="InterPro" id="IPR009738">
    <property type="entry name" value="BAT2_N"/>
</dbReference>
<accession>A0A8R1DZD1</accession>
<feature type="region of interest" description="Disordered" evidence="2">
    <location>
        <begin position="910"/>
        <end position="929"/>
    </location>
</feature>
<feature type="compositionally biased region" description="Polar residues" evidence="2">
    <location>
        <begin position="131"/>
        <end position="153"/>
    </location>
</feature>
<feature type="compositionally biased region" description="Polar residues" evidence="2">
    <location>
        <begin position="95"/>
        <end position="107"/>
    </location>
</feature>
<feature type="region of interest" description="Disordered" evidence="2">
    <location>
        <begin position="352"/>
        <end position="371"/>
    </location>
</feature>
<protein>
    <submittedName>
        <fullName evidence="4">BAT2_N domain-containing protein</fullName>
    </submittedName>
</protein>
<reference evidence="5" key="1">
    <citation type="submission" date="2010-08" db="EMBL/GenBank/DDBJ databases">
        <authorList>
            <consortium name="Caenorhabditis japonica Sequencing Consortium"/>
            <person name="Wilson R.K."/>
        </authorList>
    </citation>
    <scope>NUCLEOTIDE SEQUENCE [LARGE SCALE GENOMIC DNA]</scope>
    <source>
        <strain evidence="5">DF5081</strain>
    </source>
</reference>
<evidence type="ECO:0000256" key="1">
    <source>
        <dbReference type="ARBA" id="ARBA00022553"/>
    </source>
</evidence>
<dbReference type="Proteomes" id="UP000005237">
    <property type="component" value="Unassembled WGS sequence"/>
</dbReference>
<feature type="compositionally biased region" description="Polar residues" evidence="2">
    <location>
        <begin position="1007"/>
        <end position="1024"/>
    </location>
</feature>
<sequence length="1104" mass="121840">MPPPASLPSLRAENNGQDPTTPVVPQGGAGWTKSDNPGAPEAPQAPTQPTATAVPAPTQPTNDLRPSWLVAANAEQQTNQSQAREFPSLAPDAVESTNNKGESSSLTEKLHDMPNEERFEGGVPHRFLGNQAPTTEAFNAKSIQRTNPNQKYNKISDDEGFDSQDRDRNYSTEEGGWSSNGSPSQIDSYGPDKDPTSEFRPFVRNDERLFRTSEIRILKRAKEQLLLQDISDDEDEVQMTRLDKPSVCIVKRGGEVKSKKSPEQEQQSERGKETVTGEQILTKVFDKKKNKKEGKHSKKEAREKKEAVAVPKPVTATQPAPVANSSSLDSPPAEKLSLEEIVLAPPPAENVWAKRKEERESLEREKEKNAIPRVMQQAIEQHFPKVHDSATMKVNKESTRKAHDTEFTRAAIRARKQAASSDVRKILSAEGSARMKLNRANQDNVEEHRSNGIRGPSSFNNHVFNGQNGALKSNQTNGRIAENNNRERKDSHRSNLSHESNSRRGVRGGRNRYRKNSDKQVLSHGKKKENEKPRENGDGKKFNIEDMSKLNIESWADEMENNDGFEEVNSKRKKKQAEKTANHAHPPHQQKHQIGKAMNGTTPHQEQEKHGKNSKAKDPKQGTRLFVPKALRKEQDDLPANGLLSPQSAETKEKIAAAKSNGETAKKADDKEESKSIWGSLTPEVTTIVTSKKTILRKSEPHNVEFPKPAVGDAIDITGYDFSFDPQLHASNPLISDREAIKKMLSAETSANDDEANHRIKILSNLHQTIEDAGSVKKPHNPEINDTFCRPTTNISLAPFSNHYSSFQPLFNTETQQQSLLYPSTAPSPPMSYLMNFSNSLMKRPPGFAVPENGLLGRIPNTEAAMAAALAAQQQRIWNRSHFDINALAGTPPANFTSNGSYGFFNNGPSTNEHRPPFGGLPNGTSNGMGNVSTPYFDRTNLPPANLAVGSQRQGNMFSGNMNRSQPSQPPSQPQQSINGMSNSNGPFQNPNFAQPPPTGMLRFPPSNGSPHQDNNPYFFSNGTRGPIGRPPGLPASGPSAPLDMIWSNTNNNYFGNATHSNGTWNGAPPAAGPPRQNGFNQSQVRDNQQMNNRIRRPVQSNRQ</sequence>
<feature type="domain" description="BAT2 N-terminal" evidence="3">
    <location>
        <begin position="3"/>
        <end position="83"/>
    </location>
</feature>
<feature type="compositionally biased region" description="Polar residues" evidence="2">
    <location>
        <begin position="74"/>
        <end position="83"/>
    </location>
</feature>
<dbReference type="Pfam" id="PF07001">
    <property type="entry name" value="BAT2_N"/>
    <property type="match status" value="1"/>
</dbReference>
<feature type="region of interest" description="Disordered" evidence="2">
    <location>
        <begin position="1058"/>
        <end position="1104"/>
    </location>
</feature>
<feature type="compositionally biased region" description="Basic and acidic residues" evidence="2">
    <location>
        <begin position="352"/>
        <end position="370"/>
    </location>
</feature>
<feature type="compositionally biased region" description="Basic and acidic residues" evidence="2">
    <location>
        <begin position="484"/>
        <end position="493"/>
    </location>
</feature>
<feature type="compositionally biased region" description="Basic residues" evidence="2">
    <location>
        <begin position="585"/>
        <end position="594"/>
    </location>
</feature>
<evidence type="ECO:0000259" key="3">
    <source>
        <dbReference type="Pfam" id="PF07001"/>
    </source>
</evidence>
<feature type="compositionally biased region" description="Basic and acidic residues" evidence="2">
    <location>
        <begin position="108"/>
        <end position="120"/>
    </location>
</feature>
<reference evidence="4" key="2">
    <citation type="submission" date="2022-06" db="UniProtKB">
        <authorList>
            <consortium name="EnsemblMetazoa"/>
        </authorList>
    </citation>
    <scope>IDENTIFICATION</scope>
    <source>
        <strain evidence="4">DF5081</strain>
    </source>
</reference>
<feature type="region of interest" description="Disordered" evidence="2">
    <location>
        <begin position="1"/>
        <end position="205"/>
    </location>
</feature>
<feature type="compositionally biased region" description="Basic residues" evidence="2">
    <location>
        <begin position="286"/>
        <end position="299"/>
    </location>
</feature>
<feature type="compositionally biased region" description="Basic and acidic residues" evidence="2">
    <location>
        <begin position="252"/>
        <end position="275"/>
    </location>
</feature>
<feature type="compositionally biased region" description="Polar residues" evidence="2">
    <location>
        <begin position="457"/>
        <end position="478"/>
    </location>
</feature>
<feature type="compositionally biased region" description="Low complexity" evidence="2">
    <location>
        <begin position="37"/>
        <end position="61"/>
    </location>
</feature>
<dbReference type="AlphaFoldDB" id="A0A8R1DZD1"/>
<evidence type="ECO:0000313" key="4">
    <source>
        <dbReference type="EnsemblMetazoa" id="CJA14826.1"/>
    </source>
</evidence>
<evidence type="ECO:0000256" key="2">
    <source>
        <dbReference type="SAM" id="MobiDB-lite"/>
    </source>
</evidence>
<keyword evidence="1" id="KW-0597">Phosphoprotein</keyword>
<dbReference type="EnsemblMetazoa" id="CJA14826.1">
    <property type="protein sequence ID" value="CJA14826.1"/>
    <property type="gene ID" value="WBGene00134030"/>
</dbReference>
<feature type="compositionally biased region" description="Polar residues" evidence="2">
    <location>
        <begin position="177"/>
        <end position="187"/>
    </location>
</feature>
<evidence type="ECO:0000313" key="5">
    <source>
        <dbReference type="Proteomes" id="UP000005237"/>
    </source>
</evidence>
<feature type="region of interest" description="Disordered" evidence="2">
    <location>
        <begin position="434"/>
        <end position="672"/>
    </location>
</feature>
<organism evidence="4 5">
    <name type="scientific">Caenorhabditis japonica</name>
    <dbReference type="NCBI Taxonomy" id="281687"/>
    <lineage>
        <taxon>Eukaryota</taxon>
        <taxon>Metazoa</taxon>
        <taxon>Ecdysozoa</taxon>
        <taxon>Nematoda</taxon>
        <taxon>Chromadorea</taxon>
        <taxon>Rhabditida</taxon>
        <taxon>Rhabditina</taxon>
        <taxon>Rhabditomorpha</taxon>
        <taxon>Rhabditoidea</taxon>
        <taxon>Rhabditidae</taxon>
        <taxon>Peloderinae</taxon>
        <taxon>Caenorhabditis</taxon>
    </lineage>
</organism>
<feature type="region of interest" description="Disordered" evidence="2">
    <location>
        <begin position="250"/>
        <end position="334"/>
    </location>
</feature>